<feature type="region of interest" description="Disordered" evidence="1">
    <location>
        <begin position="85"/>
        <end position="146"/>
    </location>
</feature>
<dbReference type="AlphaFoldDB" id="A0AAD3XQN0"/>
<gene>
    <name evidence="2" type="ORF">Nepgr_014757</name>
</gene>
<organism evidence="2 3">
    <name type="scientific">Nepenthes gracilis</name>
    <name type="common">Slender pitcher plant</name>
    <dbReference type="NCBI Taxonomy" id="150966"/>
    <lineage>
        <taxon>Eukaryota</taxon>
        <taxon>Viridiplantae</taxon>
        <taxon>Streptophyta</taxon>
        <taxon>Embryophyta</taxon>
        <taxon>Tracheophyta</taxon>
        <taxon>Spermatophyta</taxon>
        <taxon>Magnoliopsida</taxon>
        <taxon>eudicotyledons</taxon>
        <taxon>Gunneridae</taxon>
        <taxon>Pentapetalae</taxon>
        <taxon>Caryophyllales</taxon>
        <taxon>Nepenthaceae</taxon>
        <taxon>Nepenthes</taxon>
    </lineage>
</organism>
<sequence length="146" mass="15564">MTHITDNISESCRQDAVIHSSLLDASDQLPEVKAVECCEGSGTPSSNVEIIYRLIDVFGREICADGPLFEAGVLLTASLDGEGYEVPVPKEHDEEKTTPDSIMQFPEMMPVDGDPTSSSESASEIVGNSVPDVNGSIDCCPEIDST</sequence>
<evidence type="ECO:0000313" key="3">
    <source>
        <dbReference type="Proteomes" id="UP001279734"/>
    </source>
</evidence>
<dbReference type="Proteomes" id="UP001279734">
    <property type="component" value="Unassembled WGS sequence"/>
</dbReference>
<keyword evidence="3" id="KW-1185">Reference proteome</keyword>
<evidence type="ECO:0000313" key="2">
    <source>
        <dbReference type="EMBL" id="GMH12916.1"/>
    </source>
</evidence>
<proteinExistence type="predicted"/>
<reference evidence="2" key="1">
    <citation type="submission" date="2023-05" db="EMBL/GenBank/DDBJ databases">
        <title>Nepenthes gracilis genome sequencing.</title>
        <authorList>
            <person name="Fukushima K."/>
        </authorList>
    </citation>
    <scope>NUCLEOTIDE SEQUENCE</scope>
    <source>
        <strain evidence="2">SING2019-196</strain>
    </source>
</reference>
<accession>A0AAD3XQN0</accession>
<protein>
    <submittedName>
        <fullName evidence="2">Uncharacterized protein</fullName>
    </submittedName>
</protein>
<feature type="compositionally biased region" description="Basic and acidic residues" evidence="1">
    <location>
        <begin position="88"/>
        <end position="98"/>
    </location>
</feature>
<evidence type="ECO:0000256" key="1">
    <source>
        <dbReference type="SAM" id="MobiDB-lite"/>
    </source>
</evidence>
<dbReference type="EMBL" id="BSYO01000012">
    <property type="protein sequence ID" value="GMH12916.1"/>
    <property type="molecule type" value="Genomic_DNA"/>
</dbReference>
<comment type="caution">
    <text evidence="2">The sequence shown here is derived from an EMBL/GenBank/DDBJ whole genome shotgun (WGS) entry which is preliminary data.</text>
</comment>
<name>A0AAD3XQN0_NEPGR</name>